<evidence type="ECO:0000313" key="2">
    <source>
        <dbReference type="Proteomes" id="UP000617531"/>
    </source>
</evidence>
<evidence type="ECO:0008006" key="3">
    <source>
        <dbReference type="Google" id="ProtNLM"/>
    </source>
</evidence>
<reference evidence="1" key="2">
    <citation type="submission" date="2020-09" db="EMBL/GenBank/DDBJ databases">
        <authorList>
            <person name="Sun Q."/>
            <person name="Zhou Y."/>
        </authorList>
    </citation>
    <scope>NUCLEOTIDE SEQUENCE</scope>
    <source>
        <strain evidence="1">CGMCC 1.16548</strain>
    </source>
</reference>
<dbReference type="Gene3D" id="1.25.40.10">
    <property type="entry name" value="Tetratricopeptide repeat domain"/>
    <property type="match status" value="1"/>
</dbReference>
<gene>
    <name evidence="1" type="ORF">GCM10011600_19050</name>
</gene>
<dbReference type="InterPro" id="IPR011990">
    <property type="entry name" value="TPR-like_helical_dom_sf"/>
</dbReference>
<dbReference type="InterPro" id="IPR019734">
    <property type="entry name" value="TPR_rpt"/>
</dbReference>
<organism evidence="1 2">
    <name type="scientific">Pseudolysinimonas yzui</name>
    <dbReference type="NCBI Taxonomy" id="2708254"/>
    <lineage>
        <taxon>Bacteria</taxon>
        <taxon>Bacillati</taxon>
        <taxon>Actinomycetota</taxon>
        <taxon>Actinomycetes</taxon>
        <taxon>Micrococcales</taxon>
        <taxon>Microbacteriaceae</taxon>
        <taxon>Pseudolysinimonas</taxon>
    </lineage>
</organism>
<comment type="caution">
    <text evidence="1">The sequence shown here is derived from an EMBL/GenBank/DDBJ whole genome shotgun (WGS) entry which is preliminary data.</text>
</comment>
<accession>A0A8J3M1R3</accession>
<name>A0A8J3M1R3_9MICO</name>
<dbReference type="AlphaFoldDB" id="A0A8J3M1R3"/>
<dbReference type="Pfam" id="PF13181">
    <property type="entry name" value="TPR_8"/>
    <property type="match status" value="1"/>
</dbReference>
<proteinExistence type="predicted"/>
<dbReference type="RefSeq" id="WP_191283249.1">
    <property type="nucleotide sequence ID" value="NZ_BNAI01000003.1"/>
</dbReference>
<reference evidence="1" key="1">
    <citation type="journal article" date="2014" name="Int. J. Syst. Evol. Microbiol.">
        <title>Complete genome sequence of Corynebacterium casei LMG S-19264T (=DSM 44701T), isolated from a smear-ripened cheese.</title>
        <authorList>
            <consortium name="US DOE Joint Genome Institute (JGI-PGF)"/>
            <person name="Walter F."/>
            <person name="Albersmeier A."/>
            <person name="Kalinowski J."/>
            <person name="Ruckert C."/>
        </authorList>
    </citation>
    <scope>NUCLEOTIDE SEQUENCE</scope>
    <source>
        <strain evidence="1">CGMCC 1.16548</strain>
    </source>
</reference>
<dbReference type="SMART" id="SM00028">
    <property type="entry name" value="TPR"/>
    <property type="match status" value="2"/>
</dbReference>
<evidence type="ECO:0000313" key="1">
    <source>
        <dbReference type="EMBL" id="GHF18303.1"/>
    </source>
</evidence>
<dbReference type="Proteomes" id="UP000617531">
    <property type="component" value="Unassembled WGS sequence"/>
</dbReference>
<dbReference type="EMBL" id="BNAI01000003">
    <property type="protein sequence ID" value="GHF18303.1"/>
    <property type="molecule type" value="Genomic_DNA"/>
</dbReference>
<keyword evidence="2" id="KW-1185">Reference proteome</keyword>
<sequence>MTDAPRLEGGPGWYIDRESLLPVIEDESVFRAAHAEDPAIEVLVALWSGRPTDAEVQIRTWLDHADSPRLRALLADAWRDQGRTDEAIAAYESLIGEVSDMKSEAVMQQHLGKALFVAGRHEEAAQAFEKALGMRLRFGAEDSLVESSRAAAVRAREAASAKH</sequence>
<dbReference type="SUPFAM" id="SSF48452">
    <property type="entry name" value="TPR-like"/>
    <property type="match status" value="1"/>
</dbReference>
<protein>
    <recommendedName>
        <fullName evidence="3">Tetratricopeptide repeat protein</fullName>
    </recommendedName>
</protein>